<protein>
    <recommendedName>
        <fullName evidence="3">Peptidase C14 caspase domain-containing protein</fullName>
    </recommendedName>
</protein>
<dbReference type="Proteomes" id="UP000076871">
    <property type="component" value="Unassembled WGS sequence"/>
</dbReference>
<dbReference type="PANTHER" id="PTHR48104:SF30">
    <property type="entry name" value="METACASPASE-1"/>
    <property type="match status" value="1"/>
</dbReference>
<proteinExistence type="inferred from homology"/>
<feature type="region of interest" description="Disordered" evidence="2">
    <location>
        <begin position="157"/>
        <end position="203"/>
    </location>
</feature>
<name>A0A165DQW9_9APHY</name>
<feature type="compositionally biased region" description="Low complexity" evidence="2">
    <location>
        <begin position="25"/>
        <end position="48"/>
    </location>
</feature>
<feature type="domain" description="Peptidase C14 caspase" evidence="3">
    <location>
        <begin position="210"/>
        <end position="426"/>
    </location>
</feature>
<evidence type="ECO:0000259" key="3">
    <source>
        <dbReference type="Pfam" id="PF00656"/>
    </source>
</evidence>
<dbReference type="OrthoDB" id="3223806at2759"/>
<dbReference type="Gene3D" id="3.40.50.1460">
    <property type="match status" value="1"/>
</dbReference>
<comment type="similarity">
    <text evidence="1">Belongs to the peptidase C14B family.</text>
</comment>
<dbReference type="RefSeq" id="XP_040763174.1">
    <property type="nucleotide sequence ID" value="XM_040909159.1"/>
</dbReference>
<dbReference type="AlphaFoldDB" id="A0A165DQW9"/>
<dbReference type="GO" id="GO:0005737">
    <property type="term" value="C:cytoplasm"/>
    <property type="evidence" value="ECO:0007669"/>
    <property type="project" value="TreeGrafter"/>
</dbReference>
<feature type="region of interest" description="Disordered" evidence="2">
    <location>
        <begin position="86"/>
        <end position="142"/>
    </location>
</feature>
<feature type="compositionally biased region" description="Polar residues" evidence="2">
    <location>
        <begin position="182"/>
        <end position="203"/>
    </location>
</feature>
<evidence type="ECO:0000313" key="5">
    <source>
        <dbReference type="Proteomes" id="UP000076871"/>
    </source>
</evidence>
<dbReference type="GO" id="GO:0006508">
    <property type="term" value="P:proteolysis"/>
    <property type="evidence" value="ECO:0007669"/>
    <property type="project" value="InterPro"/>
</dbReference>
<reference evidence="4 5" key="1">
    <citation type="journal article" date="2016" name="Mol. Biol. Evol.">
        <title>Comparative Genomics of Early-Diverging Mushroom-Forming Fungi Provides Insights into the Origins of Lignocellulose Decay Capabilities.</title>
        <authorList>
            <person name="Nagy L.G."/>
            <person name="Riley R."/>
            <person name="Tritt A."/>
            <person name="Adam C."/>
            <person name="Daum C."/>
            <person name="Floudas D."/>
            <person name="Sun H."/>
            <person name="Yadav J.S."/>
            <person name="Pangilinan J."/>
            <person name="Larsson K.H."/>
            <person name="Matsuura K."/>
            <person name="Barry K."/>
            <person name="Labutti K."/>
            <person name="Kuo R."/>
            <person name="Ohm R.A."/>
            <person name="Bhattacharya S.S."/>
            <person name="Shirouzu T."/>
            <person name="Yoshinaga Y."/>
            <person name="Martin F.M."/>
            <person name="Grigoriev I.V."/>
            <person name="Hibbett D.S."/>
        </authorList>
    </citation>
    <scope>NUCLEOTIDE SEQUENCE [LARGE SCALE GENOMIC DNA]</scope>
    <source>
        <strain evidence="4 5">93-53</strain>
    </source>
</reference>
<dbReference type="InParanoid" id="A0A165DQW9"/>
<dbReference type="PANTHER" id="PTHR48104">
    <property type="entry name" value="METACASPASE-4"/>
    <property type="match status" value="1"/>
</dbReference>
<gene>
    <name evidence="4" type="ORF">LAESUDRAFT_727079</name>
</gene>
<evidence type="ECO:0000313" key="4">
    <source>
        <dbReference type="EMBL" id="KZT05434.1"/>
    </source>
</evidence>
<dbReference type="GeneID" id="63826188"/>
<dbReference type="InterPro" id="IPR050452">
    <property type="entry name" value="Metacaspase"/>
</dbReference>
<feature type="compositionally biased region" description="Polar residues" evidence="2">
    <location>
        <begin position="162"/>
        <end position="171"/>
    </location>
</feature>
<organism evidence="4 5">
    <name type="scientific">Laetiporus sulphureus 93-53</name>
    <dbReference type="NCBI Taxonomy" id="1314785"/>
    <lineage>
        <taxon>Eukaryota</taxon>
        <taxon>Fungi</taxon>
        <taxon>Dikarya</taxon>
        <taxon>Basidiomycota</taxon>
        <taxon>Agaricomycotina</taxon>
        <taxon>Agaricomycetes</taxon>
        <taxon>Polyporales</taxon>
        <taxon>Laetiporus</taxon>
    </lineage>
</organism>
<sequence>MQPYAHEPNFPVTSPSGHPHPLPSGIPDTTSVPLASSSSISSSSVTCSPFFSRKRGVQAAAKRRDAFLARLRRAKAIVSKLFHRLLPKPPAKPSAKEAQIGKEPVSPTVPQSDSGVDHFPVENSSTVPSSNTLTDTSYQPTSTQTNVDLLESKEAQIGKETVSPTVSQSDSGVDHSPVEKSPTVSGPNTLTDTSYQPTSTQTKNSGTQTFALIIAIDDYKGRPLRGCVNDGEAMYQYLRTKLSVPSSNTLFLKNGQATAGAIERGFREHLIMNPRIQTDDLILFFFAGHGTSEYAHTDWPEEYRGDMECICPQDMDFTAVHGIPSIKLNAWFAELASRKGQNVVAIFDCCHSGKMSRNMIPSPAHRLYLPPDHAKLPFTLDSDSLKWVSEESSRKAGAIRPTCFAYDALASHILLSACKQDELAQETMVEDASGYEGRNIPAERAVEIPKTKALPQEALDKPRSIYRGHFSKVLIDKLCSIQPGSPSESTYRELIDTLHPLSGSQHPQCGGANQHRIVWSVFSRDDATCGYDIEVAPEADQLIVAAGKIVGVREGMKFDIDPGDGSKALQGFKITEVRQLQSVSDACASAQYSMDYIRDKVTRRARAVFIAWKLTRLNVFCEKQAEEILGEDQAFLREQTISLMKKSAADIGIDYDTGSKRWILERLAPRMSKYAKQKTPFNAAAGELWKICRSIARFNHHLLPSITPLSNITLELHHLKRVDGPFGTYFDSERKIELDRRHEEQVLGEFVVYEDEFSSDESYYGVNITNNTNYDLFPYLFYFDPNDYSITQFYLSEEKMDPPLKRHSSFQIGYGKRWTSRDAIQLTLTDGMSESAFLKLYVSTVWVKMDDLPQHSPLSSIGRGAQVVKLPVEEMWGACSYVLTTCQNKLAKL</sequence>
<accession>A0A165DQW9</accession>
<dbReference type="InterPro" id="IPR011600">
    <property type="entry name" value="Pept_C14_caspase"/>
</dbReference>
<feature type="region of interest" description="Disordered" evidence="2">
    <location>
        <begin position="1"/>
        <end position="48"/>
    </location>
</feature>
<evidence type="ECO:0000256" key="1">
    <source>
        <dbReference type="ARBA" id="ARBA00009005"/>
    </source>
</evidence>
<feature type="compositionally biased region" description="Polar residues" evidence="2">
    <location>
        <begin position="122"/>
        <end position="142"/>
    </location>
</feature>
<evidence type="ECO:0000256" key="2">
    <source>
        <dbReference type="SAM" id="MobiDB-lite"/>
    </source>
</evidence>
<dbReference type="Pfam" id="PF00656">
    <property type="entry name" value="Peptidase_C14"/>
    <property type="match status" value="1"/>
</dbReference>
<dbReference type="EMBL" id="KV427630">
    <property type="protein sequence ID" value="KZT05434.1"/>
    <property type="molecule type" value="Genomic_DNA"/>
</dbReference>
<keyword evidence="5" id="KW-1185">Reference proteome</keyword>
<dbReference type="GO" id="GO:0004197">
    <property type="term" value="F:cysteine-type endopeptidase activity"/>
    <property type="evidence" value="ECO:0007669"/>
    <property type="project" value="InterPro"/>
</dbReference>